<dbReference type="AlphaFoldDB" id="J7FXZ2"/>
<dbReference type="InterPro" id="IPR016040">
    <property type="entry name" value="NAD(P)-bd_dom"/>
</dbReference>
<geneLocation type="plasmid" evidence="2">
    <name>pSD118</name>
</geneLocation>
<keyword evidence="2" id="KW-0456">Lyase</keyword>
<dbReference type="Proteomes" id="UP000284407">
    <property type="component" value="Unassembled WGS sequence"/>
</dbReference>
<dbReference type="NCBIfam" id="TIGR02622">
    <property type="entry name" value="CDP_4_6_dhtase"/>
    <property type="match status" value="1"/>
</dbReference>
<dbReference type="Gene3D" id="3.90.25.10">
    <property type="entry name" value="UDP-galactose 4-epimerase, domain 1"/>
    <property type="match status" value="1"/>
</dbReference>
<dbReference type="InterPro" id="IPR013445">
    <property type="entry name" value="CDP_4_6_deHydtase"/>
</dbReference>
<accession>J7FXZ2</accession>
<evidence type="ECO:0000313" key="4">
    <source>
        <dbReference type="Proteomes" id="UP000284407"/>
    </source>
</evidence>
<reference evidence="2" key="1">
    <citation type="journal article" date="2012" name="Environ. Microbiol.">
        <title>Think pink: photosynthesis, plasmids and the Roseobacter clade.</title>
        <authorList>
            <person name="Petersen J."/>
            <person name="Brinkmann H."/>
            <person name="Bunk B."/>
            <person name="Michael V."/>
            <person name="Pauker O."/>
            <person name="Pradella S."/>
        </authorList>
    </citation>
    <scope>NUCLEOTIDE SEQUENCE</scope>
    <source>
        <strain evidence="2">DSM 11458</strain>
        <plasmid evidence="2">pSD118</plasmid>
    </source>
</reference>
<keyword evidence="4" id="KW-1185">Reference proteome</keyword>
<dbReference type="GO" id="GO:0047733">
    <property type="term" value="F:CDP-glucose 4,6-dehydratase activity"/>
    <property type="evidence" value="ECO:0007669"/>
    <property type="project" value="UniProtKB-EC"/>
</dbReference>
<name>J7FXZ2_9RHOB</name>
<sequence>MVDPSFWNGKRVFLTGHTGFKGGWLVLWLHRMGAKVVGYSLPPETKPNLFDTVDVASYCETSTFGDIRDVPALSKALTDSNPDVVMHLAAQAIVKTGFDDPVQTFETNVMGTINVMEAVRALPEHVVCLIVTSDKCYDNPNDGVPLREQDPLGGHDPYSASKGACEVAVTSWQHSYFNDLSMPVLASGRAGNVIGGGDWSANRLLADAARAFSKGEALTVRNPLATRPWQHVLEPLSGYLTLIQKLAADRKLPKAWNFGPVPAVDTSVEKVAEFAAGAWGSGARVEVSQNRQDWEEAHALLLDSTAAVRFLHWRPRLDVPEAVDMTMKWYARFYETSGAGMADYTLAQIDDYCAKL</sequence>
<dbReference type="Gene3D" id="3.40.50.720">
    <property type="entry name" value="NAD(P)-binding Rossmann-like Domain"/>
    <property type="match status" value="1"/>
</dbReference>
<dbReference type="EC" id="4.2.1.45" evidence="2"/>
<dbReference type="Pfam" id="PF16363">
    <property type="entry name" value="GDP_Man_Dehyd"/>
    <property type="match status" value="1"/>
</dbReference>
<dbReference type="EMBL" id="JN172927">
    <property type="protein sequence ID" value="AFP55465.1"/>
    <property type="molecule type" value="Genomic_DNA"/>
</dbReference>
<organism evidence="2">
    <name type="scientific">Sulfitobacter guttiformis</name>
    <dbReference type="NCBI Taxonomy" id="74349"/>
    <lineage>
        <taxon>Bacteria</taxon>
        <taxon>Pseudomonadati</taxon>
        <taxon>Pseudomonadota</taxon>
        <taxon>Alphaproteobacteria</taxon>
        <taxon>Rhodobacterales</taxon>
        <taxon>Roseobacteraceae</taxon>
        <taxon>Sulfitobacter</taxon>
    </lineage>
</organism>
<dbReference type="EMBL" id="RAQK01000003">
    <property type="protein sequence ID" value="RKE92086.1"/>
    <property type="molecule type" value="Genomic_DNA"/>
</dbReference>
<proteinExistence type="predicted"/>
<evidence type="ECO:0000313" key="2">
    <source>
        <dbReference type="EMBL" id="AFP55465.1"/>
    </source>
</evidence>
<evidence type="ECO:0000313" key="3">
    <source>
        <dbReference type="EMBL" id="RKE92086.1"/>
    </source>
</evidence>
<dbReference type="InterPro" id="IPR036291">
    <property type="entry name" value="NAD(P)-bd_dom_sf"/>
</dbReference>
<feature type="domain" description="NAD(P)-binding" evidence="1">
    <location>
        <begin position="14"/>
        <end position="325"/>
    </location>
</feature>
<dbReference type="OrthoDB" id="9771073at2"/>
<dbReference type="RefSeq" id="WP_015063259.1">
    <property type="nucleotide sequence ID" value="NZ_RAQK01000003.1"/>
</dbReference>
<reference evidence="3 4" key="2">
    <citation type="submission" date="2018-09" db="EMBL/GenBank/DDBJ databases">
        <title>Genomic Encyclopedia of Archaeal and Bacterial Type Strains, Phase II (KMG-II): from individual species to whole genera.</title>
        <authorList>
            <person name="Goeker M."/>
        </authorList>
    </citation>
    <scope>NUCLEOTIDE SEQUENCE [LARGE SCALE GENOMIC DNA]</scope>
    <source>
        <strain evidence="3 4">DSM 11458</strain>
    </source>
</reference>
<dbReference type="PANTHER" id="PTHR43000">
    <property type="entry name" value="DTDP-D-GLUCOSE 4,6-DEHYDRATASE-RELATED"/>
    <property type="match status" value="1"/>
</dbReference>
<protein>
    <submittedName>
        <fullName evidence="2">CDP-glucose 4,6-dehydratase</fullName>
        <ecNumber evidence="2">4.2.1.45</ecNumber>
    </submittedName>
</protein>
<evidence type="ECO:0000259" key="1">
    <source>
        <dbReference type="Pfam" id="PF16363"/>
    </source>
</evidence>
<gene>
    <name evidence="2" type="primary">rfbG</name>
    <name evidence="3" type="ORF">C8N30_3843</name>
    <name evidence="2" type="ORF">pSD118_063</name>
</gene>
<keyword evidence="2" id="KW-0614">Plasmid</keyword>
<dbReference type="SUPFAM" id="SSF51735">
    <property type="entry name" value="NAD(P)-binding Rossmann-fold domains"/>
    <property type="match status" value="1"/>
</dbReference>
<dbReference type="STRING" id="1443111.Z949_36"/>